<dbReference type="EMBL" id="BORU01000001">
    <property type="protein sequence ID" value="GIO54797.1"/>
    <property type="molecule type" value="Genomic_DNA"/>
</dbReference>
<protein>
    <recommendedName>
        <fullName evidence="4">DUF418 domain-containing protein</fullName>
    </recommendedName>
</protein>
<dbReference type="RefSeq" id="WP_212984123.1">
    <property type="nucleotide sequence ID" value="NZ_BORU01000001.1"/>
</dbReference>
<dbReference type="Proteomes" id="UP000676601">
    <property type="component" value="Unassembled WGS sequence"/>
</dbReference>
<gene>
    <name evidence="2" type="ORF">J21TS7_31150</name>
</gene>
<accession>A0ABQ4LEJ5</accession>
<dbReference type="InterPro" id="IPR052529">
    <property type="entry name" value="Bact_Transport_Assoc"/>
</dbReference>
<comment type="caution">
    <text evidence="2">The sequence shown here is derived from an EMBL/GenBank/DDBJ whole genome shotgun (WGS) entry which is preliminary data.</text>
</comment>
<keyword evidence="1" id="KW-1133">Transmembrane helix</keyword>
<feature type="transmembrane region" description="Helical" evidence="1">
    <location>
        <begin position="20"/>
        <end position="38"/>
    </location>
</feature>
<name>A0ABQ4LEJ5_9BACL</name>
<feature type="transmembrane region" description="Helical" evidence="1">
    <location>
        <begin position="58"/>
        <end position="76"/>
    </location>
</feature>
<evidence type="ECO:0008006" key="4">
    <source>
        <dbReference type="Google" id="ProtNLM"/>
    </source>
</evidence>
<keyword evidence="1" id="KW-0472">Membrane</keyword>
<evidence type="ECO:0000313" key="3">
    <source>
        <dbReference type="Proteomes" id="UP000676601"/>
    </source>
</evidence>
<dbReference type="PANTHER" id="PTHR30590">
    <property type="entry name" value="INNER MEMBRANE PROTEIN"/>
    <property type="match status" value="1"/>
</dbReference>
<keyword evidence="3" id="KW-1185">Reference proteome</keyword>
<feature type="transmembrane region" description="Helical" evidence="1">
    <location>
        <begin position="113"/>
        <end position="128"/>
    </location>
</feature>
<feature type="transmembrane region" description="Helical" evidence="1">
    <location>
        <begin position="88"/>
        <end position="107"/>
    </location>
</feature>
<keyword evidence="1" id="KW-0812">Transmembrane</keyword>
<organism evidence="2 3">
    <name type="scientific">Paenibacillus cineris</name>
    <dbReference type="NCBI Taxonomy" id="237530"/>
    <lineage>
        <taxon>Bacteria</taxon>
        <taxon>Bacillati</taxon>
        <taxon>Bacillota</taxon>
        <taxon>Bacilli</taxon>
        <taxon>Bacillales</taxon>
        <taxon>Paenibacillaceae</taxon>
        <taxon>Paenibacillus</taxon>
    </lineage>
</organism>
<evidence type="ECO:0000256" key="1">
    <source>
        <dbReference type="SAM" id="Phobius"/>
    </source>
</evidence>
<reference evidence="2 3" key="1">
    <citation type="submission" date="2021-03" db="EMBL/GenBank/DDBJ databases">
        <title>Antimicrobial resistance genes in bacteria isolated from Japanese honey, and their potential for conferring macrolide and lincosamide resistance in the American foulbrood pathogen Paenibacillus larvae.</title>
        <authorList>
            <person name="Okamoto M."/>
            <person name="Kumagai M."/>
            <person name="Kanamori H."/>
            <person name="Takamatsu D."/>
        </authorList>
    </citation>
    <scope>NUCLEOTIDE SEQUENCE [LARGE SCALE GENOMIC DNA]</scope>
    <source>
        <strain evidence="2 3">J21TS7</strain>
    </source>
</reference>
<dbReference type="PANTHER" id="PTHR30590:SF3">
    <property type="entry name" value="HYPOTHETICAL MEMBRANE SPANNING PROTEIN"/>
    <property type="match status" value="1"/>
</dbReference>
<sequence>MNQDEGTKNRIAVLDALRGFALLGILLVNITSIMEAAFPSSGTLDWGLSRFYDYAVEQRFYVIFSLLFGTGFYIFISRAKARGDNAVVLFIRRLAALLVFGVAHFIFQPGEALHVYAVIGFLLIPFYNRKPAFNFAAMLAALGLSLVLGEYAVTLAMFLLGLLLGQIGFLRGLTNLCPNYG</sequence>
<evidence type="ECO:0000313" key="2">
    <source>
        <dbReference type="EMBL" id="GIO54797.1"/>
    </source>
</evidence>
<proteinExistence type="predicted"/>
<feature type="transmembrane region" description="Helical" evidence="1">
    <location>
        <begin position="135"/>
        <end position="164"/>
    </location>
</feature>